<evidence type="ECO:0000313" key="16">
    <source>
        <dbReference type="EMBL" id="WPU65811.1"/>
    </source>
</evidence>
<dbReference type="PROSITE" id="PS51194">
    <property type="entry name" value="HELICASE_CTER"/>
    <property type="match status" value="1"/>
</dbReference>
<dbReference type="Pfam" id="PF00270">
    <property type="entry name" value="DEAD"/>
    <property type="match status" value="1"/>
</dbReference>
<dbReference type="CDD" id="cd18787">
    <property type="entry name" value="SF2_C_DEAD"/>
    <property type="match status" value="1"/>
</dbReference>
<dbReference type="GO" id="GO:0005524">
    <property type="term" value="F:ATP binding"/>
    <property type="evidence" value="ECO:0007669"/>
    <property type="project" value="UniProtKB-KW"/>
</dbReference>
<dbReference type="EMBL" id="CP139487">
    <property type="protein sequence ID" value="WPU65811.1"/>
    <property type="molecule type" value="Genomic_DNA"/>
</dbReference>
<feature type="domain" description="DEAD-box RNA helicase Q" evidence="15">
    <location>
        <begin position="2"/>
        <end position="30"/>
    </location>
</feature>
<dbReference type="GO" id="GO:0042255">
    <property type="term" value="P:ribosome assembly"/>
    <property type="evidence" value="ECO:0007669"/>
    <property type="project" value="UniProtKB-ARBA"/>
</dbReference>
<evidence type="ECO:0000256" key="12">
    <source>
        <dbReference type="SAM" id="MobiDB-lite"/>
    </source>
</evidence>
<dbReference type="RefSeq" id="WP_321397016.1">
    <property type="nucleotide sequence ID" value="NZ_CP139487.1"/>
</dbReference>
<dbReference type="GO" id="GO:0016787">
    <property type="term" value="F:hydrolase activity"/>
    <property type="evidence" value="ECO:0007669"/>
    <property type="project" value="UniProtKB-KW"/>
</dbReference>
<dbReference type="GO" id="GO:0003724">
    <property type="term" value="F:RNA helicase activity"/>
    <property type="evidence" value="ECO:0007669"/>
    <property type="project" value="UniProtKB-EC"/>
</dbReference>
<sequence length="463" mass="51651">MLKFKELALHEIILANLEVAGYETPTPIQAQSIPTLLEGHDLLGIAQTGTGKTAAFTLPMLQKLQGRNFSLTPCEPRSLILAPTRELASQIKEQLDKYGRNLKVKNAVIFGGVGQAAQVAALRNGLDVLIATPGRLLDLMNQGHCKLNKVEIFVLDEADRMLDMGFIHDIKKIIAKLPEQKQTMLFSATMPNEIVGIANRILKNPTKVEVTPPSTTVERINQKVIFTQKAYKYQLLRKVLVEEGVELTLVFTRTKHGANKIVDYLAHFNIQSAAIHGNKSQSARETALENFKTGKIKVLVATDIAARGIDVQGVSHVINYDLPVEAESYVHRIGRTARAGKDGDAISFCDETERDALARIQKTIGKKLPTETFVGVAEQSVKMTQTDRKPYRDPRAKPKAKEPQKPQGQGQQQRPKPEQKPRQEQRPRPEHRPASKGQGGPRREERKDNKEPAKVGFKFRKKR</sequence>
<proteinExistence type="inferred from homology"/>
<dbReference type="InterPro" id="IPR014001">
    <property type="entry name" value="Helicase_ATP-bd"/>
</dbReference>
<evidence type="ECO:0000256" key="11">
    <source>
        <dbReference type="RuleBase" id="RU000492"/>
    </source>
</evidence>
<feature type="domain" description="Helicase ATP-binding" evidence="13">
    <location>
        <begin position="33"/>
        <end position="208"/>
    </location>
</feature>
<evidence type="ECO:0000256" key="3">
    <source>
        <dbReference type="ARBA" id="ARBA00022741"/>
    </source>
</evidence>
<dbReference type="PANTHER" id="PTHR47959">
    <property type="entry name" value="ATP-DEPENDENT RNA HELICASE RHLE-RELATED"/>
    <property type="match status" value="1"/>
</dbReference>
<dbReference type="SMART" id="SM00487">
    <property type="entry name" value="DEXDc"/>
    <property type="match status" value="1"/>
</dbReference>
<evidence type="ECO:0000259" key="15">
    <source>
        <dbReference type="PROSITE" id="PS51195"/>
    </source>
</evidence>
<feature type="compositionally biased region" description="Basic and acidic residues" evidence="12">
    <location>
        <begin position="441"/>
        <end position="453"/>
    </location>
</feature>
<keyword evidence="2" id="KW-0963">Cytoplasm</keyword>
<dbReference type="InterPro" id="IPR011545">
    <property type="entry name" value="DEAD/DEAH_box_helicase_dom"/>
</dbReference>
<evidence type="ECO:0000259" key="13">
    <source>
        <dbReference type="PROSITE" id="PS51192"/>
    </source>
</evidence>
<evidence type="ECO:0000259" key="14">
    <source>
        <dbReference type="PROSITE" id="PS51194"/>
    </source>
</evidence>
<dbReference type="InterPro" id="IPR014014">
    <property type="entry name" value="RNA_helicase_DEAD_Q_motif"/>
</dbReference>
<keyword evidence="6 11" id="KW-0067">ATP-binding</keyword>
<dbReference type="PROSITE" id="PS51192">
    <property type="entry name" value="HELICASE_ATP_BIND_1"/>
    <property type="match status" value="1"/>
</dbReference>
<dbReference type="EC" id="3.6.4.13" evidence="1"/>
<keyword evidence="17" id="KW-1185">Reference proteome</keyword>
<dbReference type="InterPro" id="IPR044742">
    <property type="entry name" value="DEAD/DEAH_RhlB"/>
</dbReference>
<dbReference type="FunFam" id="3.40.50.300:FF:000108">
    <property type="entry name" value="ATP-dependent RNA helicase RhlE"/>
    <property type="match status" value="1"/>
</dbReference>
<dbReference type="InterPro" id="IPR027417">
    <property type="entry name" value="P-loop_NTPase"/>
</dbReference>
<dbReference type="GO" id="GO:0009266">
    <property type="term" value="P:response to temperature stimulus"/>
    <property type="evidence" value="ECO:0007669"/>
    <property type="project" value="UniProtKB-ARBA"/>
</dbReference>
<evidence type="ECO:0000256" key="2">
    <source>
        <dbReference type="ARBA" id="ARBA00022490"/>
    </source>
</evidence>
<dbReference type="Pfam" id="PF00271">
    <property type="entry name" value="Helicase_C"/>
    <property type="match status" value="1"/>
</dbReference>
<dbReference type="SUPFAM" id="SSF52540">
    <property type="entry name" value="P-loop containing nucleoside triphosphate hydrolases"/>
    <property type="match status" value="1"/>
</dbReference>
<feature type="compositionally biased region" description="Basic and acidic residues" evidence="12">
    <location>
        <begin position="415"/>
        <end position="433"/>
    </location>
</feature>
<protein>
    <recommendedName>
        <fullName evidence="9">DEAD-box ATP-dependent RNA helicase RhpA</fullName>
        <ecNumber evidence="1">3.6.4.13</ecNumber>
    </recommendedName>
</protein>
<dbReference type="InterPro" id="IPR050079">
    <property type="entry name" value="DEAD_box_RNA_helicase"/>
</dbReference>
<feature type="domain" description="Helicase C-terminal" evidence="14">
    <location>
        <begin position="239"/>
        <end position="380"/>
    </location>
</feature>
<name>A0AAX4HR80_9BACT</name>
<dbReference type="Gene3D" id="3.40.50.300">
    <property type="entry name" value="P-loop containing nucleotide triphosphate hydrolases"/>
    <property type="match status" value="2"/>
</dbReference>
<evidence type="ECO:0000256" key="7">
    <source>
        <dbReference type="ARBA" id="ARBA00038437"/>
    </source>
</evidence>
<dbReference type="InterPro" id="IPR000629">
    <property type="entry name" value="RNA-helicase_DEAD-box_CS"/>
</dbReference>
<dbReference type="GO" id="GO:0005829">
    <property type="term" value="C:cytosol"/>
    <property type="evidence" value="ECO:0007669"/>
    <property type="project" value="TreeGrafter"/>
</dbReference>
<dbReference type="KEGG" id="psti:SOO65_03530"/>
<evidence type="ECO:0000256" key="10">
    <source>
        <dbReference type="PROSITE-ProRule" id="PRU00552"/>
    </source>
</evidence>
<feature type="compositionally biased region" description="Basic and acidic residues" evidence="12">
    <location>
        <begin position="385"/>
        <end position="404"/>
    </location>
</feature>
<evidence type="ECO:0000256" key="6">
    <source>
        <dbReference type="ARBA" id="ARBA00022840"/>
    </source>
</evidence>
<dbReference type="PROSITE" id="PS00039">
    <property type="entry name" value="DEAD_ATP_HELICASE"/>
    <property type="match status" value="1"/>
</dbReference>
<evidence type="ECO:0000256" key="1">
    <source>
        <dbReference type="ARBA" id="ARBA00012552"/>
    </source>
</evidence>
<organism evidence="16 17">
    <name type="scientific">Peredibacter starrii</name>
    <dbReference type="NCBI Taxonomy" id="28202"/>
    <lineage>
        <taxon>Bacteria</taxon>
        <taxon>Pseudomonadati</taxon>
        <taxon>Bdellovibrionota</taxon>
        <taxon>Bacteriovoracia</taxon>
        <taxon>Bacteriovoracales</taxon>
        <taxon>Bacteriovoracaceae</taxon>
        <taxon>Peredibacter</taxon>
    </lineage>
</organism>
<evidence type="ECO:0000256" key="9">
    <source>
        <dbReference type="ARBA" id="ARBA00074363"/>
    </source>
</evidence>
<dbReference type="CDD" id="cd00268">
    <property type="entry name" value="DEADc"/>
    <property type="match status" value="1"/>
</dbReference>
<reference evidence="16 17" key="1">
    <citation type="submission" date="2023-11" db="EMBL/GenBank/DDBJ databases">
        <title>Peredibacter starrii A3.12.</title>
        <authorList>
            <person name="Mitchell R.J."/>
        </authorList>
    </citation>
    <scope>NUCLEOTIDE SEQUENCE [LARGE SCALE GENOMIC DNA]</scope>
    <source>
        <strain evidence="16 17">A3.12</strain>
    </source>
</reference>
<dbReference type="Proteomes" id="UP001324634">
    <property type="component" value="Chromosome"/>
</dbReference>
<feature type="short sequence motif" description="Q motif" evidence="10">
    <location>
        <begin position="2"/>
        <end position="30"/>
    </location>
</feature>
<dbReference type="PROSITE" id="PS51195">
    <property type="entry name" value="Q_MOTIF"/>
    <property type="match status" value="1"/>
</dbReference>
<dbReference type="InterPro" id="IPR001650">
    <property type="entry name" value="Helicase_C-like"/>
</dbReference>
<feature type="compositionally biased region" description="Low complexity" evidence="12">
    <location>
        <begin position="405"/>
        <end position="414"/>
    </location>
</feature>
<accession>A0AAX4HR80</accession>
<dbReference type="GO" id="GO:0003676">
    <property type="term" value="F:nucleic acid binding"/>
    <property type="evidence" value="ECO:0007669"/>
    <property type="project" value="InterPro"/>
</dbReference>
<comment type="similarity">
    <text evidence="7 11">Belongs to the DEAD box helicase family.</text>
</comment>
<keyword evidence="5 11" id="KW-0347">Helicase</keyword>
<dbReference type="PANTHER" id="PTHR47959:SF13">
    <property type="entry name" value="ATP-DEPENDENT RNA HELICASE RHLE"/>
    <property type="match status" value="1"/>
</dbReference>
<keyword evidence="4 11" id="KW-0378">Hydrolase</keyword>
<evidence type="ECO:0000313" key="17">
    <source>
        <dbReference type="Proteomes" id="UP001324634"/>
    </source>
</evidence>
<keyword evidence="3 11" id="KW-0547">Nucleotide-binding</keyword>
<comment type="catalytic activity">
    <reaction evidence="8">
        <text>ATP + H2O = ADP + phosphate + H(+)</text>
        <dbReference type="Rhea" id="RHEA:13065"/>
        <dbReference type="ChEBI" id="CHEBI:15377"/>
        <dbReference type="ChEBI" id="CHEBI:15378"/>
        <dbReference type="ChEBI" id="CHEBI:30616"/>
        <dbReference type="ChEBI" id="CHEBI:43474"/>
        <dbReference type="ChEBI" id="CHEBI:456216"/>
        <dbReference type="EC" id="3.6.4.13"/>
    </reaction>
</comment>
<evidence type="ECO:0000256" key="5">
    <source>
        <dbReference type="ARBA" id="ARBA00022806"/>
    </source>
</evidence>
<dbReference type="AlphaFoldDB" id="A0AAX4HR80"/>
<feature type="region of interest" description="Disordered" evidence="12">
    <location>
        <begin position="379"/>
        <end position="463"/>
    </location>
</feature>
<gene>
    <name evidence="16" type="ORF">SOO65_03530</name>
</gene>
<evidence type="ECO:0000256" key="4">
    <source>
        <dbReference type="ARBA" id="ARBA00022801"/>
    </source>
</evidence>
<evidence type="ECO:0000256" key="8">
    <source>
        <dbReference type="ARBA" id="ARBA00047984"/>
    </source>
</evidence>
<dbReference type="SMART" id="SM00490">
    <property type="entry name" value="HELICc"/>
    <property type="match status" value="1"/>
</dbReference>